<evidence type="ECO:0000256" key="1">
    <source>
        <dbReference type="SAM" id="MobiDB-lite"/>
    </source>
</evidence>
<proteinExistence type="predicted"/>
<dbReference type="AlphaFoldDB" id="A0AAD8ZHA5"/>
<feature type="compositionally biased region" description="Acidic residues" evidence="1">
    <location>
        <begin position="125"/>
        <end position="138"/>
    </location>
</feature>
<feature type="region of interest" description="Disordered" evidence="1">
    <location>
        <begin position="56"/>
        <end position="91"/>
    </location>
</feature>
<feature type="non-terminal residue" evidence="2">
    <location>
        <position position="1"/>
    </location>
</feature>
<feature type="region of interest" description="Disordered" evidence="1">
    <location>
        <begin position="105"/>
        <end position="247"/>
    </location>
</feature>
<keyword evidence="3" id="KW-1185">Reference proteome</keyword>
<evidence type="ECO:0000313" key="2">
    <source>
        <dbReference type="EMBL" id="KAK1799015.1"/>
    </source>
</evidence>
<organism evidence="2 3">
    <name type="scientific">Electrophorus voltai</name>
    <dbReference type="NCBI Taxonomy" id="2609070"/>
    <lineage>
        <taxon>Eukaryota</taxon>
        <taxon>Metazoa</taxon>
        <taxon>Chordata</taxon>
        <taxon>Craniata</taxon>
        <taxon>Vertebrata</taxon>
        <taxon>Euteleostomi</taxon>
        <taxon>Actinopterygii</taxon>
        <taxon>Neopterygii</taxon>
        <taxon>Teleostei</taxon>
        <taxon>Ostariophysi</taxon>
        <taxon>Gymnotiformes</taxon>
        <taxon>Gymnotoidei</taxon>
        <taxon>Gymnotidae</taxon>
        <taxon>Electrophorus</taxon>
    </lineage>
</organism>
<gene>
    <name evidence="2" type="ORF">P4O66_007278</name>
</gene>
<evidence type="ECO:0000313" key="3">
    <source>
        <dbReference type="Proteomes" id="UP001239994"/>
    </source>
</evidence>
<dbReference type="EMBL" id="JAROKS010000012">
    <property type="protein sequence ID" value="KAK1799015.1"/>
    <property type="molecule type" value="Genomic_DNA"/>
</dbReference>
<reference evidence="2" key="1">
    <citation type="submission" date="2023-03" db="EMBL/GenBank/DDBJ databases">
        <title>Electrophorus voltai genome.</title>
        <authorList>
            <person name="Bian C."/>
        </authorList>
    </citation>
    <scope>NUCLEOTIDE SEQUENCE</scope>
    <source>
        <strain evidence="2">CB-2022</strain>
        <tissue evidence="2">Muscle</tissue>
    </source>
</reference>
<protein>
    <submittedName>
        <fullName evidence="2">Uncharacterized protein</fullName>
    </submittedName>
</protein>
<accession>A0AAD8ZHA5</accession>
<feature type="compositionally biased region" description="Polar residues" evidence="1">
    <location>
        <begin position="70"/>
        <end position="82"/>
    </location>
</feature>
<feature type="region of interest" description="Disordered" evidence="1">
    <location>
        <begin position="1"/>
        <end position="22"/>
    </location>
</feature>
<comment type="caution">
    <text evidence="2">The sequence shown here is derived from an EMBL/GenBank/DDBJ whole genome shotgun (WGS) entry which is preliminary data.</text>
</comment>
<name>A0AAD8ZHA5_9TELE</name>
<dbReference type="Proteomes" id="UP001239994">
    <property type="component" value="Unassembled WGS sequence"/>
</dbReference>
<sequence>MHGKGRRVPGAEVGEPHGTTSDYHDWYNDFQSWESDTVDFSRTTKRPLLILTSLNGSYGDQTGCDDQYSEVDSTGFSGNQPNYEDRYSKVESAGTCMEHREGYVEYGKRGECSDIALESDMGSDREEDSSMEVEEVPQEDPSSQNDTIGSKDEETPAPKAPPKAPPRASHSGASKQPRATGREATWSAEKETPPPKTRSTKVHAPTPKLRGGKKAAAPELAPQPGNTNGTLPYAHVPGSRQPPTTEQ</sequence>